<feature type="transmembrane region" description="Helical" evidence="1">
    <location>
        <begin position="10"/>
        <end position="27"/>
    </location>
</feature>
<keyword evidence="3" id="KW-1185">Reference proteome</keyword>
<feature type="transmembrane region" description="Helical" evidence="1">
    <location>
        <begin position="33"/>
        <end position="54"/>
    </location>
</feature>
<proteinExistence type="predicted"/>
<keyword evidence="1" id="KW-1133">Transmembrane helix</keyword>
<dbReference type="AlphaFoldDB" id="A0A845QTR1"/>
<evidence type="ECO:0000313" key="3">
    <source>
        <dbReference type="Proteomes" id="UP000467132"/>
    </source>
</evidence>
<evidence type="ECO:0008006" key="4">
    <source>
        <dbReference type="Google" id="ProtNLM"/>
    </source>
</evidence>
<protein>
    <recommendedName>
        <fullName evidence="4">Exosortase</fullName>
    </recommendedName>
</protein>
<keyword evidence="1" id="KW-0472">Membrane</keyword>
<organism evidence="2 3">
    <name type="scientific">Senegalia massiliensis</name>
    <dbReference type="NCBI Taxonomy" id="1720316"/>
    <lineage>
        <taxon>Bacteria</taxon>
        <taxon>Bacillati</taxon>
        <taxon>Bacillota</taxon>
        <taxon>Clostridia</taxon>
        <taxon>Eubacteriales</taxon>
        <taxon>Clostridiaceae</taxon>
        <taxon>Senegalia</taxon>
    </lineage>
</organism>
<dbReference type="EMBL" id="QXXA01000005">
    <property type="protein sequence ID" value="NBI06217.1"/>
    <property type="molecule type" value="Genomic_DNA"/>
</dbReference>
<comment type="caution">
    <text evidence="2">The sequence shown here is derived from an EMBL/GenBank/DDBJ whole genome shotgun (WGS) entry which is preliminary data.</text>
</comment>
<feature type="transmembrane region" description="Helical" evidence="1">
    <location>
        <begin position="85"/>
        <end position="104"/>
    </location>
</feature>
<reference evidence="2 3" key="1">
    <citation type="submission" date="2018-08" db="EMBL/GenBank/DDBJ databases">
        <title>Murine metabolic-syndrome-specific gut microbial biobank.</title>
        <authorList>
            <person name="Liu C."/>
        </authorList>
    </citation>
    <scope>NUCLEOTIDE SEQUENCE [LARGE SCALE GENOMIC DNA]</scope>
    <source>
        <strain evidence="2 3">583</strain>
    </source>
</reference>
<gene>
    <name evidence="2" type="ORF">D3Z33_04995</name>
</gene>
<dbReference type="Proteomes" id="UP000467132">
    <property type="component" value="Unassembled WGS sequence"/>
</dbReference>
<evidence type="ECO:0000256" key="1">
    <source>
        <dbReference type="SAM" id="Phobius"/>
    </source>
</evidence>
<evidence type="ECO:0000313" key="2">
    <source>
        <dbReference type="EMBL" id="NBI06217.1"/>
    </source>
</evidence>
<dbReference type="RefSeq" id="WP_160196699.1">
    <property type="nucleotide sequence ID" value="NZ_QXXA01000005.1"/>
</dbReference>
<feature type="transmembrane region" description="Helical" evidence="1">
    <location>
        <begin position="61"/>
        <end position="79"/>
    </location>
</feature>
<name>A0A845QTR1_9CLOT</name>
<sequence length="111" mass="13087">MRPHNFNKKMIPYIIIASIFFYILPLFNSSDTYMSILLLVIFPVLTAILGYHYGIKNEFNLILHNIIALLFVPTIFIYYELSVMSFFILYEFILLVSNYIGSYVRKKSINN</sequence>
<keyword evidence="1" id="KW-0812">Transmembrane</keyword>
<accession>A0A845QTR1</accession>